<dbReference type="PANTHER" id="PTHR33642">
    <property type="entry name" value="COX1/OXI3 INTRON 1 PROTEIN-RELATED"/>
    <property type="match status" value="1"/>
</dbReference>
<accession>A0A9E9C3K1</accession>
<protein>
    <recommendedName>
        <fullName evidence="2">Reverse transcriptase domain-containing protein</fullName>
    </recommendedName>
</protein>
<sequence>MLSNIYLNELDKFVENLMLEFFKGKRCKANQKYRSVADLRSSKNKTVSEKNRILKIVRKQKITASDLKDPNFRRVKYARYADDFVRGISGEKKFAKQIMSTVKVFFKTQFHLNVSKEKSSLLSIVHRQAFFFRLLIKASVEIFKSSNCSKFKR</sequence>
<dbReference type="GO" id="GO:0005739">
    <property type="term" value="C:mitochondrion"/>
    <property type="evidence" value="ECO:0007669"/>
    <property type="project" value="TreeGrafter"/>
</dbReference>
<geneLocation type="mitochondrion" evidence="1"/>
<dbReference type="InterPro" id="IPR043502">
    <property type="entry name" value="DNA/RNA_pol_sf"/>
</dbReference>
<dbReference type="EMBL" id="ON390794">
    <property type="protein sequence ID" value="WAK85036.1"/>
    <property type="molecule type" value="Genomic_DNA"/>
</dbReference>
<dbReference type="GO" id="GO:0090615">
    <property type="term" value="P:mitochondrial mRNA processing"/>
    <property type="evidence" value="ECO:0007669"/>
    <property type="project" value="TreeGrafter"/>
</dbReference>
<keyword evidence="1" id="KW-0496">Mitochondrion</keyword>
<dbReference type="AlphaFoldDB" id="A0A9E9C3K1"/>
<reference evidence="1" key="1">
    <citation type="submission" date="2022-04" db="EMBL/GenBank/DDBJ databases">
        <title>A new insight into Amicula, a genus of tiny marine littoral diatoms with the description of two new tropical species and the largest mitogenome known for a stramenopile.</title>
        <authorList>
            <person name="Gastineau R."/>
            <person name="Li C."/>
            <person name="Ashworth M.P."/>
            <person name="Witkowski A."/>
            <person name="Turmel M."/>
            <person name="Gorecka E."/>
            <person name="Frankovich T.A."/>
            <person name="Wachnicka A."/>
            <person name="Lobban C.S."/>
            <person name="Theriot E.C."/>
            <person name="Otis C."/>
            <person name="Dabek P."/>
            <person name="Binczewska A."/>
            <person name="Lemieux C."/>
        </authorList>
    </citation>
    <scope>NUCLEOTIDE SEQUENCE</scope>
    <source>
        <strain evidence="1">GU52X-4 cfCalB7</strain>
    </source>
</reference>
<name>A0A9E9C3K1_9STRA</name>
<evidence type="ECO:0000313" key="1">
    <source>
        <dbReference type="EMBL" id="WAK85036.1"/>
    </source>
</evidence>
<gene>
    <name evidence="1" type="primary">orf153</name>
</gene>
<organism evidence="1">
    <name type="scientific">Amicula sp. isolate GU52X-4 cfCalB7</name>
    <dbReference type="NCBI Taxonomy" id="3003489"/>
    <lineage>
        <taxon>Eukaryota</taxon>
        <taxon>Sar</taxon>
        <taxon>Stramenopiles</taxon>
        <taxon>Ochrophyta</taxon>
        <taxon>Bacillariophyta</taxon>
        <taxon>Bacillariophyceae</taxon>
        <taxon>Bacillariophycidae</taxon>
        <taxon>Naviculales</taxon>
        <taxon>Naviculaceae</taxon>
        <taxon>Amicula</taxon>
    </lineage>
</organism>
<dbReference type="GO" id="GO:0006315">
    <property type="term" value="P:homing of group II introns"/>
    <property type="evidence" value="ECO:0007669"/>
    <property type="project" value="TreeGrafter"/>
</dbReference>
<dbReference type="PANTHER" id="PTHR33642:SF4">
    <property type="entry name" value="COX1_OXI3 INTRON 1 PROTEIN-RELATED"/>
    <property type="match status" value="1"/>
</dbReference>
<dbReference type="GO" id="GO:0003964">
    <property type="term" value="F:RNA-directed DNA polymerase activity"/>
    <property type="evidence" value="ECO:0007669"/>
    <property type="project" value="TreeGrafter"/>
</dbReference>
<dbReference type="SUPFAM" id="SSF56672">
    <property type="entry name" value="DNA/RNA polymerases"/>
    <property type="match status" value="1"/>
</dbReference>
<evidence type="ECO:0008006" key="2">
    <source>
        <dbReference type="Google" id="ProtNLM"/>
    </source>
</evidence>
<proteinExistence type="predicted"/>